<comment type="subcellular location">
    <subcellularLocation>
        <location evidence="1 9">Bacterial flagellum basal body</location>
    </subcellularLocation>
    <subcellularLocation>
        <location evidence="2">Cell membrane</location>
        <topology evidence="2">Multi-pass membrane protein</topology>
    </subcellularLocation>
</comment>
<keyword evidence="7 11" id="KW-0472">Membrane</keyword>
<feature type="transmembrane region" description="Helical" evidence="11">
    <location>
        <begin position="430"/>
        <end position="448"/>
    </location>
</feature>
<dbReference type="STRING" id="574087.Acear_1646"/>
<organism evidence="14 15">
    <name type="scientific">Acetohalobium arabaticum (strain ATCC 49924 / DSM 5501 / Z-7288)</name>
    <dbReference type="NCBI Taxonomy" id="574087"/>
    <lineage>
        <taxon>Bacteria</taxon>
        <taxon>Bacillati</taxon>
        <taxon>Bacillota</taxon>
        <taxon>Clostridia</taxon>
        <taxon>Halanaerobiales</taxon>
        <taxon>Halobacteroidaceae</taxon>
        <taxon>Acetohalobium</taxon>
    </lineage>
</organism>
<dbReference type="PANTHER" id="PTHR30046">
    <property type="entry name" value="FLAGELLAR M-RING PROTEIN"/>
    <property type="match status" value="1"/>
</dbReference>
<evidence type="ECO:0000256" key="1">
    <source>
        <dbReference type="ARBA" id="ARBA00004117"/>
    </source>
</evidence>
<dbReference type="Pfam" id="PF08345">
    <property type="entry name" value="YscJ_FliF_C"/>
    <property type="match status" value="1"/>
</dbReference>
<comment type="function">
    <text evidence="9">The M ring may be actively involved in energy transduction.</text>
</comment>
<feature type="region of interest" description="Disordered" evidence="10">
    <location>
        <begin position="282"/>
        <end position="340"/>
    </location>
</feature>
<gene>
    <name evidence="14" type="ordered locus">Acear_1646</name>
</gene>
<dbReference type="PRINTS" id="PR01009">
    <property type="entry name" value="FLGMRINGFLIF"/>
</dbReference>
<keyword evidence="4" id="KW-1003">Cell membrane</keyword>
<dbReference type="OrthoDB" id="9807026at2"/>
<keyword evidence="14" id="KW-0966">Cell projection</keyword>
<dbReference type="InterPro" id="IPR006182">
    <property type="entry name" value="FliF_N_dom"/>
</dbReference>
<dbReference type="eggNOG" id="COG1766">
    <property type="taxonomic scope" value="Bacteria"/>
</dbReference>
<evidence type="ECO:0000256" key="11">
    <source>
        <dbReference type="SAM" id="Phobius"/>
    </source>
</evidence>
<sequence length="524" mass="58653">MIENLKQMIEQVKELWNNLDTKAKVIISSSAIVSIIVLLLVTNWASQPNYVTLFNDLTMKDAGAITKQLDEKQIDYKLGADGTKISVPAQKVHQVRLDLASKGLPQKGAVGFEIFDKNQLGSTDFEQQVNFYRALSGELARSIMHLQNVKFAKVQISAPRESLYLDKKKVVKASVMLKMKEYAELDLKQVEGITNLVASSVEDLKPENVTVVDDRGNLLTAELNKEDKFNNTDFSPKLLELENDFESNMESELNTMLSKVLGPDNVVVRVNAKLNFDRRQMESRTYEPVNDDQGVVRSEQSTEVSYSGQGDTPSGVPGTESNIPGYEGGEEQSSNYDKEETTTNYEINEKIETYTQVPGDVEKMSVAVMVDKELSPAQTESIRQSVESAVGYSAERGDQITITNFEFDRSLEKKMTAEMEAQKSAEQRRWIIIGIITILVLIIGFLILRRLRSGSGRAGDGGQGAEELDVVVDDQGQTETAATEEKELSPEERKRKEMKEEISDLVEQQPEEVARLLKTWLAEE</sequence>
<dbReference type="AlphaFoldDB" id="D9QRL0"/>
<evidence type="ECO:0000259" key="12">
    <source>
        <dbReference type="Pfam" id="PF01514"/>
    </source>
</evidence>
<evidence type="ECO:0000256" key="5">
    <source>
        <dbReference type="ARBA" id="ARBA00022692"/>
    </source>
</evidence>
<dbReference type="HOGENOM" id="CLU_028108_2_0_9"/>
<feature type="compositionally biased region" description="Basic and acidic residues" evidence="10">
    <location>
        <begin position="483"/>
        <end position="502"/>
    </location>
</feature>
<dbReference type="NCBIfam" id="TIGR00206">
    <property type="entry name" value="fliF"/>
    <property type="match status" value="1"/>
</dbReference>
<evidence type="ECO:0000256" key="3">
    <source>
        <dbReference type="ARBA" id="ARBA00007971"/>
    </source>
</evidence>
<evidence type="ECO:0000259" key="13">
    <source>
        <dbReference type="Pfam" id="PF08345"/>
    </source>
</evidence>
<dbReference type="InterPro" id="IPR013556">
    <property type="entry name" value="Flag_M-ring_C"/>
</dbReference>
<evidence type="ECO:0000313" key="15">
    <source>
        <dbReference type="Proteomes" id="UP000001661"/>
    </source>
</evidence>
<dbReference type="EMBL" id="CP002105">
    <property type="protein sequence ID" value="ADL13151.1"/>
    <property type="molecule type" value="Genomic_DNA"/>
</dbReference>
<feature type="transmembrane region" description="Helical" evidence="11">
    <location>
        <begin position="25"/>
        <end position="45"/>
    </location>
</feature>
<keyword evidence="5 11" id="KW-0812">Transmembrane</keyword>
<feature type="compositionally biased region" description="Polar residues" evidence="10">
    <location>
        <begin position="298"/>
        <end position="312"/>
    </location>
</feature>
<dbReference type="GO" id="GO:0005886">
    <property type="term" value="C:plasma membrane"/>
    <property type="evidence" value="ECO:0007669"/>
    <property type="project" value="UniProtKB-SubCell"/>
</dbReference>
<evidence type="ECO:0000256" key="7">
    <source>
        <dbReference type="ARBA" id="ARBA00023136"/>
    </source>
</evidence>
<keyword evidence="14" id="KW-0969">Cilium</keyword>
<reference evidence="14 15" key="1">
    <citation type="journal article" date="2010" name="Stand. Genomic Sci.">
        <title>Complete genome sequence of Acetohalobium arabaticum type strain (Z-7288).</title>
        <authorList>
            <person name="Sikorski J."/>
            <person name="Lapidus A."/>
            <person name="Chertkov O."/>
            <person name="Lucas S."/>
            <person name="Copeland A."/>
            <person name="Glavina Del Rio T."/>
            <person name="Nolan M."/>
            <person name="Tice H."/>
            <person name="Cheng J.F."/>
            <person name="Han C."/>
            <person name="Brambilla E."/>
            <person name="Pitluck S."/>
            <person name="Liolios K."/>
            <person name="Ivanova N."/>
            <person name="Mavromatis K."/>
            <person name="Mikhailova N."/>
            <person name="Pati A."/>
            <person name="Bruce D."/>
            <person name="Detter C."/>
            <person name="Tapia R."/>
            <person name="Goodwin L."/>
            <person name="Chen A."/>
            <person name="Palaniappan K."/>
            <person name="Land M."/>
            <person name="Hauser L."/>
            <person name="Chang Y.J."/>
            <person name="Jeffries C.D."/>
            <person name="Rohde M."/>
            <person name="Goker M."/>
            <person name="Spring S."/>
            <person name="Woyke T."/>
            <person name="Bristow J."/>
            <person name="Eisen J.A."/>
            <person name="Markowitz V."/>
            <person name="Hugenholtz P."/>
            <person name="Kyrpides N.C."/>
            <person name="Klenk H.P."/>
        </authorList>
    </citation>
    <scope>NUCLEOTIDE SEQUENCE [LARGE SCALE GENOMIC DNA]</scope>
    <source>
        <strain evidence="15">ATCC 49924 / DSM 5501 / Z-7288</strain>
    </source>
</reference>
<dbReference type="PANTHER" id="PTHR30046:SF0">
    <property type="entry name" value="FLAGELLAR M-RING PROTEIN"/>
    <property type="match status" value="1"/>
</dbReference>
<dbReference type="GO" id="GO:0003774">
    <property type="term" value="F:cytoskeletal motor activity"/>
    <property type="evidence" value="ECO:0007669"/>
    <property type="project" value="InterPro"/>
</dbReference>
<accession>D9QRL0</accession>
<comment type="similarity">
    <text evidence="3 9">Belongs to the FliF family.</text>
</comment>
<evidence type="ECO:0000256" key="9">
    <source>
        <dbReference type="PIRNR" id="PIRNR004862"/>
    </source>
</evidence>
<dbReference type="InterPro" id="IPR000067">
    <property type="entry name" value="FlgMring_FliF"/>
</dbReference>
<evidence type="ECO:0000256" key="2">
    <source>
        <dbReference type="ARBA" id="ARBA00004651"/>
    </source>
</evidence>
<feature type="domain" description="Flagellar M-ring N-terminal" evidence="12">
    <location>
        <begin position="46"/>
        <end position="220"/>
    </location>
</feature>
<keyword evidence="6 11" id="KW-1133">Transmembrane helix</keyword>
<keyword evidence="15" id="KW-1185">Reference proteome</keyword>
<evidence type="ECO:0000256" key="4">
    <source>
        <dbReference type="ARBA" id="ARBA00022475"/>
    </source>
</evidence>
<dbReference type="InterPro" id="IPR043427">
    <property type="entry name" value="YscJ/FliF"/>
</dbReference>
<protein>
    <recommendedName>
        <fullName evidence="9">Flagellar M-ring protein</fullName>
    </recommendedName>
</protein>
<feature type="region of interest" description="Disordered" evidence="10">
    <location>
        <begin position="472"/>
        <end position="506"/>
    </location>
</feature>
<dbReference type="Pfam" id="PF01514">
    <property type="entry name" value="YscJ_FliF"/>
    <property type="match status" value="1"/>
</dbReference>
<dbReference type="RefSeq" id="WP_013278596.1">
    <property type="nucleotide sequence ID" value="NC_014378.1"/>
</dbReference>
<evidence type="ECO:0000256" key="10">
    <source>
        <dbReference type="SAM" id="MobiDB-lite"/>
    </source>
</evidence>
<dbReference type="InterPro" id="IPR045851">
    <property type="entry name" value="AMP-bd_C_sf"/>
</dbReference>
<dbReference type="Gene3D" id="3.30.300.30">
    <property type="match status" value="1"/>
</dbReference>
<feature type="domain" description="Flagellar M-ring C-terminal" evidence="13">
    <location>
        <begin position="257"/>
        <end position="407"/>
    </location>
</feature>
<name>D9QRL0_ACEAZ</name>
<dbReference type="GO" id="GO:0071973">
    <property type="term" value="P:bacterial-type flagellum-dependent cell motility"/>
    <property type="evidence" value="ECO:0007669"/>
    <property type="project" value="InterPro"/>
</dbReference>
<keyword evidence="8 9" id="KW-0975">Bacterial flagellum</keyword>
<keyword evidence="14" id="KW-0282">Flagellum</keyword>
<evidence type="ECO:0000256" key="6">
    <source>
        <dbReference type="ARBA" id="ARBA00022989"/>
    </source>
</evidence>
<dbReference type="KEGG" id="aar:Acear_1646"/>
<evidence type="ECO:0000313" key="14">
    <source>
        <dbReference type="EMBL" id="ADL13151.1"/>
    </source>
</evidence>
<dbReference type="GO" id="GO:0009431">
    <property type="term" value="C:bacterial-type flagellum basal body, MS ring"/>
    <property type="evidence" value="ECO:0007669"/>
    <property type="project" value="InterPro"/>
</dbReference>
<proteinExistence type="inferred from homology"/>
<dbReference type="PIRSF" id="PIRSF004862">
    <property type="entry name" value="FliF"/>
    <property type="match status" value="1"/>
</dbReference>
<evidence type="ECO:0000256" key="8">
    <source>
        <dbReference type="ARBA" id="ARBA00023143"/>
    </source>
</evidence>
<dbReference type="Proteomes" id="UP000001661">
    <property type="component" value="Chromosome"/>
</dbReference>